<protein>
    <submittedName>
        <fullName evidence="3">Secreted protein</fullName>
    </submittedName>
</protein>
<dbReference type="HOGENOM" id="CLU_1924057_0_0_11"/>
<accession>A0A0F6TDR7</accession>
<evidence type="ECO:0000313" key="2">
    <source>
        <dbReference type="EMBL" id="AKE41781.1"/>
    </source>
</evidence>
<evidence type="ECO:0000256" key="1">
    <source>
        <dbReference type="SAM" id="SignalP"/>
    </source>
</evidence>
<evidence type="ECO:0000313" key="4">
    <source>
        <dbReference type="Proteomes" id="UP000033457"/>
    </source>
</evidence>
<sequence length="131" mass="14025">MRAIMLLSITMITSGCANNQTDSATTAPITMAEPSTTTSTHHTAAIPDTQFIDCVSTPTIRPSTITFNCTMPEITLTHIHWESWTSHHATGTGTGSITGRELTVELSEPIIGVDGTPVFNQILIDGTKIIQ</sequence>
<evidence type="ECO:0000313" key="5">
    <source>
        <dbReference type="Proteomes" id="UP000271380"/>
    </source>
</evidence>
<evidence type="ECO:0000313" key="3">
    <source>
        <dbReference type="EMBL" id="VEH09056.1"/>
    </source>
</evidence>
<dbReference type="RefSeq" id="WP_052735920.1">
    <property type="nucleotide sequence ID" value="NZ_CP011312.1"/>
</dbReference>
<dbReference type="STRING" id="35755.UL82_08100"/>
<name>A0A0F6TDR7_9CORY</name>
<keyword evidence="4" id="KW-1185">Reference proteome</keyword>
<feature type="chain" id="PRO_5043119984" evidence="1">
    <location>
        <begin position="18"/>
        <end position="131"/>
    </location>
</feature>
<proteinExistence type="predicted"/>
<reference evidence="2 4" key="1">
    <citation type="journal article" date="2015" name="Genome Announc.">
        <title>Complete Genome Sequence of Corynebacterium kutscheri DSM 20755, a Corynebacterial Type Strain with Remarkably Low G+C Content of Chromosomal DNA.</title>
        <authorList>
            <person name="Ruckert C."/>
            <person name="Albersmeier A."/>
            <person name="Winkler A."/>
            <person name="Tauch A."/>
        </authorList>
    </citation>
    <scope>NUCLEOTIDE SEQUENCE [LARGE SCALE GENOMIC DNA]</scope>
    <source>
        <strain evidence="2 4">DSM 20755</strain>
    </source>
</reference>
<keyword evidence="1" id="KW-0732">Signal</keyword>
<dbReference type="OrthoDB" id="4413502at2"/>
<dbReference type="Proteomes" id="UP000271380">
    <property type="component" value="Chromosome"/>
</dbReference>
<gene>
    <name evidence="3" type="ORF">NCTC949_02183</name>
    <name evidence="2" type="ORF">UL82_08100</name>
</gene>
<dbReference type="KEGG" id="cku:UL82_08100"/>
<feature type="signal peptide" evidence="1">
    <location>
        <begin position="1"/>
        <end position="17"/>
    </location>
</feature>
<dbReference type="Proteomes" id="UP000033457">
    <property type="component" value="Chromosome"/>
</dbReference>
<dbReference type="EMBL" id="LR134377">
    <property type="protein sequence ID" value="VEH09056.1"/>
    <property type="molecule type" value="Genomic_DNA"/>
</dbReference>
<dbReference type="PROSITE" id="PS51257">
    <property type="entry name" value="PROKAR_LIPOPROTEIN"/>
    <property type="match status" value="1"/>
</dbReference>
<organism evidence="2 4">
    <name type="scientific">Corynebacterium kutscheri</name>
    <dbReference type="NCBI Taxonomy" id="35755"/>
    <lineage>
        <taxon>Bacteria</taxon>
        <taxon>Bacillati</taxon>
        <taxon>Actinomycetota</taxon>
        <taxon>Actinomycetes</taxon>
        <taxon>Mycobacteriales</taxon>
        <taxon>Corynebacteriaceae</taxon>
        <taxon>Corynebacterium</taxon>
    </lineage>
</organism>
<reference evidence="3 5" key="2">
    <citation type="submission" date="2018-12" db="EMBL/GenBank/DDBJ databases">
        <authorList>
            <consortium name="Pathogen Informatics"/>
        </authorList>
    </citation>
    <scope>NUCLEOTIDE SEQUENCE [LARGE SCALE GENOMIC DNA]</scope>
    <source>
        <strain evidence="3 5">NCTC949</strain>
    </source>
</reference>
<dbReference type="EMBL" id="CP011312">
    <property type="protein sequence ID" value="AKE41781.1"/>
    <property type="molecule type" value="Genomic_DNA"/>
</dbReference>
<dbReference type="AlphaFoldDB" id="A0A0F6TDR7"/>